<comment type="caution">
    <text evidence="2">The sequence shown here is derived from an EMBL/GenBank/DDBJ whole genome shotgun (WGS) entry which is preliminary data.</text>
</comment>
<gene>
    <name evidence="2" type="ORF">WJX81_002336</name>
</gene>
<sequence>MESTVGDKSLVAKWAEEAGLRTNVKLEDFTGDRTESLKPPPNGPVTWPSEHSIFPLQVYFKPNTGYKDMFGVAWPMSEEARAERTDAEIAEARSKAARTLTNIDDDERKRRVIFGIGLLSVALTAMYIAAKLHAHPLERASVWDVDGTGMQFIEDPDVDLGIRKKVVFGVSAGAVATAIVMVPYCLWPFYSA</sequence>
<dbReference type="Proteomes" id="UP001445335">
    <property type="component" value="Unassembled WGS sequence"/>
</dbReference>
<evidence type="ECO:0000313" key="2">
    <source>
        <dbReference type="EMBL" id="KAK9840752.1"/>
    </source>
</evidence>
<keyword evidence="1" id="KW-0472">Membrane</keyword>
<name>A0AAW1S555_9CHLO</name>
<protein>
    <submittedName>
        <fullName evidence="2">Uncharacterized protein</fullName>
    </submittedName>
</protein>
<reference evidence="2 3" key="1">
    <citation type="journal article" date="2024" name="Nat. Commun.">
        <title>Phylogenomics reveals the evolutionary origins of lichenization in chlorophyte algae.</title>
        <authorList>
            <person name="Puginier C."/>
            <person name="Libourel C."/>
            <person name="Otte J."/>
            <person name="Skaloud P."/>
            <person name="Haon M."/>
            <person name="Grisel S."/>
            <person name="Petersen M."/>
            <person name="Berrin J.G."/>
            <person name="Delaux P.M."/>
            <person name="Dal Grande F."/>
            <person name="Keller J."/>
        </authorList>
    </citation>
    <scope>NUCLEOTIDE SEQUENCE [LARGE SCALE GENOMIC DNA]</scope>
    <source>
        <strain evidence="2 3">SAG 245.80</strain>
    </source>
</reference>
<keyword evidence="1" id="KW-0812">Transmembrane</keyword>
<dbReference type="EMBL" id="JALJOU010000012">
    <property type="protein sequence ID" value="KAK9840752.1"/>
    <property type="molecule type" value="Genomic_DNA"/>
</dbReference>
<keyword evidence="1" id="KW-1133">Transmembrane helix</keyword>
<accession>A0AAW1S555</accession>
<evidence type="ECO:0000313" key="3">
    <source>
        <dbReference type="Proteomes" id="UP001445335"/>
    </source>
</evidence>
<feature type="transmembrane region" description="Helical" evidence="1">
    <location>
        <begin position="112"/>
        <end position="130"/>
    </location>
</feature>
<feature type="transmembrane region" description="Helical" evidence="1">
    <location>
        <begin position="166"/>
        <end position="187"/>
    </location>
</feature>
<keyword evidence="3" id="KW-1185">Reference proteome</keyword>
<dbReference type="AlphaFoldDB" id="A0AAW1S555"/>
<organism evidence="2 3">
    <name type="scientific">Elliptochloris bilobata</name>
    <dbReference type="NCBI Taxonomy" id="381761"/>
    <lineage>
        <taxon>Eukaryota</taxon>
        <taxon>Viridiplantae</taxon>
        <taxon>Chlorophyta</taxon>
        <taxon>core chlorophytes</taxon>
        <taxon>Trebouxiophyceae</taxon>
        <taxon>Trebouxiophyceae incertae sedis</taxon>
        <taxon>Elliptochloris clade</taxon>
        <taxon>Elliptochloris</taxon>
    </lineage>
</organism>
<evidence type="ECO:0000256" key="1">
    <source>
        <dbReference type="SAM" id="Phobius"/>
    </source>
</evidence>
<proteinExistence type="predicted"/>